<proteinExistence type="predicted"/>
<comment type="cofactor">
    <cofactor evidence="1">
        <name>Zn(2+)</name>
        <dbReference type="ChEBI" id="CHEBI:29105"/>
    </cofactor>
</comment>
<keyword evidence="4" id="KW-0862">Zinc</keyword>
<evidence type="ECO:0000256" key="4">
    <source>
        <dbReference type="ARBA" id="ARBA00022833"/>
    </source>
</evidence>
<dbReference type="InterPro" id="IPR008567">
    <property type="entry name" value="BKACE"/>
</dbReference>
<dbReference type="STRING" id="80876.SAMN05421779_102141"/>
<protein>
    <submittedName>
        <fullName evidence="5">Uncharacterized conserved protein, DUF849 family</fullName>
    </submittedName>
</protein>
<dbReference type="GO" id="GO:0043720">
    <property type="term" value="F:3-keto-5-aminohexanoate cleavage activity"/>
    <property type="evidence" value="ECO:0007669"/>
    <property type="project" value="InterPro"/>
</dbReference>
<dbReference type="OrthoDB" id="9805277at2"/>
<organism evidence="5 6">
    <name type="scientific">Insolitispirillum peregrinum</name>
    <dbReference type="NCBI Taxonomy" id="80876"/>
    <lineage>
        <taxon>Bacteria</taxon>
        <taxon>Pseudomonadati</taxon>
        <taxon>Pseudomonadota</taxon>
        <taxon>Alphaproteobacteria</taxon>
        <taxon>Rhodospirillales</taxon>
        <taxon>Novispirillaceae</taxon>
        <taxon>Insolitispirillum</taxon>
    </lineage>
</organism>
<dbReference type="AlphaFoldDB" id="A0A1N7JDV7"/>
<keyword evidence="3" id="KW-0479">Metal-binding</keyword>
<dbReference type="Pfam" id="PF05853">
    <property type="entry name" value="BKACE"/>
    <property type="match status" value="1"/>
</dbReference>
<dbReference type="RefSeq" id="WP_076399052.1">
    <property type="nucleotide sequence ID" value="NZ_FTOA01000002.1"/>
</dbReference>
<dbReference type="Gene3D" id="3.20.20.70">
    <property type="entry name" value="Aldolase class I"/>
    <property type="match status" value="1"/>
</dbReference>
<evidence type="ECO:0000256" key="1">
    <source>
        <dbReference type="ARBA" id="ARBA00001947"/>
    </source>
</evidence>
<evidence type="ECO:0000313" key="5">
    <source>
        <dbReference type="EMBL" id="SIS47460.1"/>
    </source>
</evidence>
<dbReference type="Proteomes" id="UP000185678">
    <property type="component" value="Unassembled WGS sequence"/>
</dbReference>
<dbReference type="EMBL" id="FTOA01000002">
    <property type="protein sequence ID" value="SIS47460.1"/>
    <property type="molecule type" value="Genomic_DNA"/>
</dbReference>
<dbReference type="PANTHER" id="PTHR37418">
    <property type="entry name" value="3-KETO-5-AMINOHEXANOATE CLEAVAGE ENZYME-RELATED"/>
    <property type="match status" value="1"/>
</dbReference>
<keyword evidence="6" id="KW-1185">Reference proteome</keyword>
<keyword evidence="2" id="KW-0808">Transferase</keyword>
<sequence>MSRPVIISCAITGSRTRKSDHPGIPISPSEQIESIHAAYEAGASMVHLHARDDDGRLCNSPERLAPVIEGVRALCPEVIIQISTMGHHADPKVRGAALALKPDMASLIPGSVNYFDTILDNSPAMIEGLAGLMEQYGVKPEFAVFDLAMLYNAKGLVHSGLAREPLHMQLLFGIPGALPALRHLLDTMVAELHDLCPEATWTATGVGRHQETVMDWALYRGGHLRTGLGNTVRLSPNMLAEDNADLVRRAAGHCVSVGAFVASPAQARDILGLPAVPPPPSVRVKPKIG</sequence>
<evidence type="ECO:0000256" key="2">
    <source>
        <dbReference type="ARBA" id="ARBA00022679"/>
    </source>
</evidence>
<dbReference type="PANTHER" id="PTHR37418:SF2">
    <property type="entry name" value="3-KETO-5-AMINOHEXANOATE CLEAVAGE ENZYME"/>
    <property type="match status" value="1"/>
</dbReference>
<evidence type="ECO:0000256" key="3">
    <source>
        <dbReference type="ARBA" id="ARBA00022723"/>
    </source>
</evidence>
<dbReference type="GO" id="GO:0046872">
    <property type="term" value="F:metal ion binding"/>
    <property type="evidence" value="ECO:0007669"/>
    <property type="project" value="UniProtKB-KW"/>
</dbReference>
<name>A0A1N7JDV7_9PROT</name>
<evidence type="ECO:0000313" key="6">
    <source>
        <dbReference type="Proteomes" id="UP000185678"/>
    </source>
</evidence>
<reference evidence="5 6" key="1">
    <citation type="submission" date="2017-01" db="EMBL/GenBank/DDBJ databases">
        <authorList>
            <person name="Mah S.A."/>
            <person name="Swanson W.J."/>
            <person name="Moy G.W."/>
            <person name="Vacquier V.D."/>
        </authorList>
    </citation>
    <scope>NUCLEOTIDE SEQUENCE [LARGE SCALE GENOMIC DNA]</scope>
    <source>
        <strain evidence="5 6">DSM 11589</strain>
    </source>
</reference>
<gene>
    <name evidence="5" type="ORF">SAMN05421779_102141</name>
</gene>
<accession>A0A1N7JDV7</accession>
<dbReference type="InterPro" id="IPR013785">
    <property type="entry name" value="Aldolase_TIM"/>
</dbReference>